<keyword evidence="3" id="KW-1185">Reference proteome</keyword>
<dbReference type="EMBL" id="QLYR01000001">
    <property type="protein sequence ID" value="RAQ30043.1"/>
    <property type="molecule type" value="Genomic_DNA"/>
</dbReference>
<proteinExistence type="predicted"/>
<accession>A0A328UKH2</accession>
<reference evidence="2 3" key="1">
    <citation type="submission" date="2018-06" db="EMBL/GenBank/DDBJ databases">
        <title>Noncontiguous genome sequence of Ruminococcaceae bacterium ASD2818.</title>
        <authorList>
            <person name="Chaplin A.V."/>
            <person name="Sokolova S.R."/>
            <person name="Kochetkova T.O."/>
            <person name="Goltsov A.Y."/>
            <person name="Trofimov D.Y."/>
            <person name="Efimov B.A."/>
        </authorList>
    </citation>
    <scope>NUCLEOTIDE SEQUENCE [LARGE SCALE GENOMIC DNA]</scope>
    <source>
        <strain evidence="2 3">ASD2818</strain>
    </source>
</reference>
<organism evidence="2 3">
    <name type="scientific">Hydrogeniiclostridium mannosilyticum</name>
    <dbReference type="NCBI Taxonomy" id="2764322"/>
    <lineage>
        <taxon>Bacteria</taxon>
        <taxon>Bacillati</taxon>
        <taxon>Bacillota</taxon>
        <taxon>Clostridia</taxon>
        <taxon>Eubacteriales</taxon>
        <taxon>Acutalibacteraceae</taxon>
        <taxon>Hydrogeniiclostridium</taxon>
    </lineage>
</organism>
<gene>
    <name evidence="2" type="ORF">DPQ25_00605</name>
</gene>
<protein>
    <recommendedName>
        <fullName evidence="1">Large polyvalent protein-associated domain-containing protein</fullName>
    </recommendedName>
</protein>
<comment type="caution">
    <text evidence="2">The sequence shown here is derived from an EMBL/GenBank/DDBJ whole genome shotgun (WGS) entry which is preliminary data.</text>
</comment>
<evidence type="ECO:0000259" key="1">
    <source>
        <dbReference type="Pfam" id="PF18824"/>
    </source>
</evidence>
<name>A0A328UKH2_9FIRM</name>
<dbReference type="Pfam" id="PF18824">
    <property type="entry name" value="LPD11"/>
    <property type="match status" value="1"/>
</dbReference>
<dbReference type="Proteomes" id="UP000249377">
    <property type="component" value="Unassembled WGS sequence"/>
</dbReference>
<dbReference type="InterPro" id="IPR040789">
    <property type="entry name" value="LPD11"/>
</dbReference>
<evidence type="ECO:0000313" key="2">
    <source>
        <dbReference type="EMBL" id="RAQ30043.1"/>
    </source>
</evidence>
<evidence type="ECO:0000313" key="3">
    <source>
        <dbReference type="Proteomes" id="UP000249377"/>
    </source>
</evidence>
<feature type="domain" description="Large polyvalent protein-associated" evidence="1">
    <location>
        <begin position="78"/>
        <end position="145"/>
    </location>
</feature>
<dbReference type="AlphaFoldDB" id="A0A328UKH2"/>
<sequence length="154" mass="18211">MHTHADKKDKLELTFIGEDFWSCPVYKDQFGCLWKDINLGEGKPALYKSSNNDADGEPECPIDREFVIVVPQMKSDKSFQYMMLDRLRTDCDYYLTYGGRYAGVLAHKDERQQIEEMKKLWLAFSEEEKPEWLTWEQILAYEKQMCKDTEAINE</sequence>
<dbReference type="RefSeq" id="WP_112331239.1">
    <property type="nucleotide sequence ID" value="NZ_QLYR01000001.1"/>
</dbReference>